<evidence type="ECO:0000313" key="1">
    <source>
        <dbReference type="EMBL" id="KAG9482120.1"/>
    </source>
</evidence>
<dbReference type="AlphaFoldDB" id="A0A8J6K837"/>
<comment type="caution">
    <text evidence="1">The sequence shown here is derived from an EMBL/GenBank/DDBJ whole genome shotgun (WGS) entry which is preliminary data.</text>
</comment>
<dbReference type="EMBL" id="WNTK01000006">
    <property type="protein sequence ID" value="KAG9482120.1"/>
    <property type="molecule type" value="Genomic_DNA"/>
</dbReference>
<reference evidence="1" key="1">
    <citation type="thesis" date="2020" institute="ProQuest LLC" country="789 East Eisenhower Parkway, Ann Arbor, MI, USA">
        <title>Comparative Genomics and Chromosome Evolution.</title>
        <authorList>
            <person name="Mudd A.B."/>
        </authorList>
    </citation>
    <scope>NUCLEOTIDE SEQUENCE</scope>
    <source>
        <strain evidence="1">HN-11 Male</strain>
        <tissue evidence="1">Kidney and liver</tissue>
    </source>
</reference>
<keyword evidence="2" id="KW-1185">Reference proteome</keyword>
<sequence>MKTPRILGHFTWWGAQYWGGIHGPHITLACVKLALDSQKKSFPDQHCTRPCGCGLRLNEALKVLCGCFIALGDFLYN</sequence>
<proteinExistence type="predicted"/>
<protein>
    <submittedName>
        <fullName evidence="1">Uncharacterized protein</fullName>
    </submittedName>
</protein>
<name>A0A8J6K837_ELECQ</name>
<dbReference type="PROSITE" id="PS51257">
    <property type="entry name" value="PROKAR_LIPOPROTEIN"/>
    <property type="match status" value="1"/>
</dbReference>
<gene>
    <name evidence="1" type="ORF">GDO78_011034</name>
</gene>
<accession>A0A8J6K837</accession>
<dbReference type="Proteomes" id="UP000770717">
    <property type="component" value="Unassembled WGS sequence"/>
</dbReference>
<organism evidence="1 2">
    <name type="scientific">Eleutherodactylus coqui</name>
    <name type="common">Puerto Rican coqui</name>
    <dbReference type="NCBI Taxonomy" id="57060"/>
    <lineage>
        <taxon>Eukaryota</taxon>
        <taxon>Metazoa</taxon>
        <taxon>Chordata</taxon>
        <taxon>Craniata</taxon>
        <taxon>Vertebrata</taxon>
        <taxon>Euteleostomi</taxon>
        <taxon>Amphibia</taxon>
        <taxon>Batrachia</taxon>
        <taxon>Anura</taxon>
        <taxon>Neobatrachia</taxon>
        <taxon>Hyloidea</taxon>
        <taxon>Eleutherodactylidae</taxon>
        <taxon>Eleutherodactylinae</taxon>
        <taxon>Eleutherodactylus</taxon>
        <taxon>Eleutherodactylus</taxon>
    </lineage>
</organism>
<evidence type="ECO:0000313" key="2">
    <source>
        <dbReference type="Proteomes" id="UP000770717"/>
    </source>
</evidence>